<evidence type="ECO:0000256" key="2">
    <source>
        <dbReference type="SAM" id="Phobius"/>
    </source>
</evidence>
<proteinExistence type="predicted"/>
<feature type="transmembrane region" description="Helical" evidence="2">
    <location>
        <begin position="136"/>
        <end position="154"/>
    </location>
</feature>
<organism evidence="3 4">
    <name type="scientific">Cyanidiococcus yangmingshanensis</name>
    <dbReference type="NCBI Taxonomy" id="2690220"/>
    <lineage>
        <taxon>Eukaryota</taxon>
        <taxon>Rhodophyta</taxon>
        <taxon>Bangiophyceae</taxon>
        <taxon>Cyanidiales</taxon>
        <taxon>Cyanidiaceae</taxon>
        <taxon>Cyanidiococcus</taxon>
    </lineage>
</organism>
<keyword evidence="2" id="KW-0472">Membrane</keyword>
<evidence type="ECO:0000313" key="3">
    <source>
        <dbReference type="EMBL" id="KAF6004898.1"/>
    </source>
</evidence>
<gene>
    <name evidence="3" type="ORF">F1559_003804</name>
</gene>
<evidence type="ECO:0000313" key="4">
    <source>
        <dbReference type="Proteomes" id="UP000530660"/>
    </source>
</evidence>
<reference evidence="3 4" key="1">
    <citation type="journal article" date="2020" name="J. Phycol.">
        <title>Comparative genome analysis reveals Cyanidiococcus gen. nov., a new extremophilic red algal genus sister to Cyanidioschyzon (Cyanidioschyzonaceae, Rhodophyta).</title>
        <authorList>
            <person name="Liu S.-L."/>
            <person name="Chiang Y.-R."/>
            <person name="Yoon H.S."/>
            <person name="Fu H.-Y."/>
        </authorList>
    </citation>
    <scope>NUCLEOTIDE SEQUENCE [LARGE SCALE GENOMIC DNA]</scope>
    <source>
        <strain evidence="3 4">THAL066</strain>
    </source>
</reference>
<evidence type="ECO:0000256" key="1">
    <source>
        <dbReference type="SAM" id="MobiDB-lite"/>
    </source>
</evidence>
<feature type="region of interest" description="Disordered" evidence="1">
    <location>
        <begin position="217"/>
        <end position="240"/>
    </location>
</feature>
<feature type="transmembrane region" description="Helical" evidence="2">
    <location>
        <begin position="42"/>
        <end position="60"/>
    </location>
</feature>
<dbReference type="Proteomes" id="UP000530660">
    <property type="component" value="Unassembled WGS sequence"/>
</dbReference>
<name>A0A7J7IPF3_9RHOD</name>
<dbReference type="EMBL" id="VWRR01000002">
    <property type="protein sequence ID" value="KAF6004898.1"/>
    <property type="molecule type" value="Genomic_DNA"/>
</dbReference>
<dbReference type="AlphaFoldDB" id="A0A7J7IPF3"/>
<feature type="transmembrane region" description="Helical" evidence="2">
    <location>
        <begin position="91"/>
        <end position="115"/>
    </location>
</feature>
<keyword evidence="4" id="KW-1185">Reference proteome</keyword>
<comment type="caution">
    <text evidence="3">The sequence shown here is derived from an EMBL/GenBank/DDBJ whole genome shotgun (WGS) entry which is preliminary data.</text>
</comment>
<accession>A0A7J7IPF3</accession>
<protein>
    <submittedName>
        <fullName evidence="3">Uncharacterized protein</fullName>
    </submittedName>
</protein>
<keyword evidence="2" id="KW-1133">Transmembrane helix</keyword>
<keyword evidence="2" id="KW-0812">Transmembrane</keyword>
<feature type="transmembrane region" description="Helical" evidence="2">
    <location>
        <begin position="174"/>
        <end position="197"/>
    </location>
</feature>
<sequence>MHRKEQLPSLDDSRLSKTGIDGARDSLSGYSARPRTDWHREALAVVAATATFLGAAYASWEYANSLLSRAMASTYFRPGTARWLQTVTHPAFRLALLAPFVSMTSSTLAGAAYGLSLRHQPDQGLESPVISPTIRHSVAIASGTFIAVTTLDPWRKALANDARGCLSVPAKWSTYIAILAAASSGVAGGPSISWLFVENVMLFRRMTVSTLSWWQPKAADTPNQARGEPPCSPDRREPSA</sequence>